<dbReference type="SUPFAM" id="SSF46785">
    <property type="entry name" value="Winged helix' DNA-binding domain"/>
    <property type="match status" value="1"/>
</dbReference>
<evidence type="ECO:0000313" key="14">
    <source>
        <dbReference type="Proteomes" id="UP000033140"/>
    </source>
</evidence>
<evidence type="ECO:0000256" key="7">
    <source>
        <dbReference type="ARBA" id="ARBA00023242"/>
    </source>
</evidence>
<dbReference type="GO" id="GO:0003677">
    <property type="term" value="F:DNA binding"/>
    <property type="evidence" value="ECO:0007669"/>
    <property type="project" value="UniProtKB-KW"/>
</dbReference>
<dbReference type="Pfam" id="PF17683">
    <property type="entry name" value="TFIIF_beta_N"/>
    <property type="match status" value="1"/>
</dbReference>
<comment type="similarity">
    <text evidence="2">Belongs to the TFIIF beta subunit family.</text>
</comment>
<evidence type="ECO:0000259" key="12">
    <source>
        <dbReference type="Pfam" id="PF17683"/>
    </source>
</evidence>
<dbReference type="InterPro" id="IPR036388">
    <property type="entry name" value="WH-like_DNA-bd_sf"/>
</dbReference>
<comment type="caution">
    <text evidence="13">The sequence shown here is derived from an EMBL/GenBank/DDBJ whole genome shotgun (WGS) entry which is preliminary data.</text>
</comment>
<dbReference type="Gene3D" id="1.10.10.10">
    <property type="entry name" value="Winged helix-like DNA-binding domain superfamily/Winged helix DNA-binding domain"/>
    <property type="match status" value="1"/>
</dbReference>
<evidence type="ECO:0000256" key="5">
    <source>
        <dbReference type="ARBA" id="ARBA00023125"/>
    </source>
</evidence>
<evidence type="ECO:0000256" key="9">
    <source>
        <dbReference type="ARBA" id="ARBA00081863"/>
    </source>
</evidence>
<feature type="compositionally biased region" description="Acidic residues" evidence="10">
    <location>
        <begin position="342"/>
        <end position="351"/>
    </location>
</feature>
<feature type="domain" description="TFIIF beta subunit N-terminal" evidence="12">
    <location>
        <begin position="39"/>
        <end position="184"/>
    </location>
</feature>
<evidence type="ECO:0000256" key="10">
    <source>
        <dbReference type="SAM" id="MobiDB-lite"/>
    </source>
</evidence>
<evidence type="ECO:0000256" key="8">
    <source>
        <dbReference type="ARBA" id="ARBA00081473"/>
    </source>
</evidence>
<feature type="domain" description="TFIIF beta subunit HTH" evidence="11">
    <location>
        <begin position="252"/>
        <end position="316"/>
    </location>
</feature>
<dbReference type="InterPro" id="IPR040504">
    <property type="entry name" value="TFIIF_beta_N"/>
</dbReference>
<keyword evidence="14" id="KW-1185">Reference proteome</keyword>
<accession>A0A0E9NEV6</accession>
<sequence>MSTPAIKTEIKGEEMTDVRPMPAIDEDEDLDLELSGLRNNAWLVKVPQQLFDKWKQVGQMADAQGYTGDLEVGHLHLADPTDIKNIKLFAPDTPEYADIPNEYKLTVTNQHVKNTLIFNEKALPGHGGKSQTSSRPETAGAGAGDVSDGSISKPRDAARPYWKPIPKETAIKGRIVHECQVGPIMNERYRRVMRARQQQVQAQPKRAIVMLDEKHKRSVNLLAPGTLGNVSRISTFSKAPQSKKISQDQKAARIPRNELMDKIFTLYEQRDNWSMRELREKLAQPEAYLKEVLEGIARLNRAGPHHGKYALKAELKEMARQGLMGSGVGLGALGGQGGQESVGEDDAMDQQ</sequence>
<evidence type="ECO:0000259" key="11">
    <source>
        <dbReference type="Pfam" id="PF02270"/>
    </source>
</evidence>
<dbReference type="STRING" id="698492.A0A0E9NEV6"/>
<reference evidence="13 14" key="3">
    <citation type="journal article" date="2015" name="Genome Announc.">
        <title>Draft Genome Sequence of the Archiascomycetous Yeast Saitoella complicata.</title>
        <authorList>
            <person name="Yamauchi K."/>
            <person name="Kondo S."/>
            <person name="Hamamoto M."/>
            <person name="Takahashi Y."/>
            <person name="Ogura Y."/>
            <person name="Hayashi T."/>
            <person name="Nishida H."/>
        </authorList>
    </citation>
    <scope>NUCLEOTIDE SEQUENCE [LARGE SCALE GENOMIC DNA]</scope>
    <source>
        <strain evidence="13 14">NRRL Y-17804</strain>
    </source>
</reference>
<dbReference type="EMBL" id="BACD03000013">
    <property type="protein sequence ID" value="GAO48251.1"/>
    <property type="molecule type" value="Genomic_DNA"/>
</dbReference>
<comment type="subcellular location">
    <subcellularLocation>
        <location evidence="1">Nucleus</location>
    </subcellularLocation>
</comment>
<reference evidence="13 14" key="2">
    <citation type="journal article" date="2014" name="J. Gen. Appl. Microbiol.">
        <title>The early diverging ascomycetous budding yeast Saitoella complicata has three histone deacetylases belonging to the Clr6, Hos2, and Rpd3 lineages.</title>
        <authorList>
            <person name="Nishida H."/>
            <person name="Matsumoto T."/>
            <person name="Kondo S."/>
            <person name="Hamamoto M."/>
            <person name="Yoshikawa H."/>
        </authorList>
    </citation>
    <scope>NUCLEOTIDE SEQUENCE [LARGE SCALE GENOMIC DNA]</scope>
    <source>
        <strain evidence="13 14">NRRL Y-17804</strain>
    </source>
</reference>
<dbReference type="GO" id="GO:0006367">
    <property type="term" value="P:transcription initiation at RNA polymerase II promoter"/>
    <property type="evidence" value="ECO:0007669"/>
    <property type="project" value="InterPro"/>
</dbReference>
<feature type="region of interest" description="Disordered" evidence="10">
    <location>
        <begin position="329"/>
        <end position="351"/>
    </location>
</feature>
<reference evidence="13 14" key="1">
    <citation type="journal article" date="2011" name="J. Gen. Appl. Microbiol.">
        <title>Draft genome sequencing of the enigmatic yeast Saitoella complicata.</title>
        <authorList>
            <person name="Nishida H."/>
            <person name="Hamamoto M."/>
            <person name="Sugiyama J."/>
        </authorList>
    </citation>
    <scope>NUCLEOTIDE SEQUENCE [LARGE SCALE GENOMIC DNA]</scope>
    <source>
        <strain evidence="13 14">NRRL Y-17804</strain>
    </source>
</reference>
<evidence type="ECO:0000256" key="4">
    <source>
        <dbReference type="ARBA" id="ARBA00023015"/>
    </source>
</evidence>
<proteinExistence type="inferred from homology"/>
<dbReference type="InterPro" id="IPR040450">
    <property type="entry name" value="TFIIF_beta_HTH"/>
</dbReference>
<dbReference type="GO" id="GO:0005674">
    <property type="term" value="C:transcription factor TFIIF complex"/>
    <property type="evidence" value="ECO:0007669"/>
    <property type="project" value="InterPro"/>
</dbReference>
<dbReference type="InterPro" id="IPR036390">
    <property type="entry name" value="WH_DNA-bd_sf"/>
</dbReference>
<dbReference type="OMA" id="ANCPEHQ"/>
<evidence type="ECO:0000256" key="1">
    <source>
        <dbReference type="ARBA" id="ARBA00004123"/>
    </source>
</evidence>
<evidence type="ECO:0000256" key="6">
    <source>
        <dbReference type="ARBA" id="ARBA00023163"/>
    </source>
</evidence>
<feature type="compositionally biased region" description="Gly residues" evidence="10">
    <location>
        <begin position="329"/>
        <end position="340"/>
    </location>
</feature>
<keyword evidence="7" id="KW-0539">Nucleus</keyword>
<dbReference type="Proteomes" id="UP000033140">
    <property type="component" value="Unassembled WGS sequence"/>
</dbReference>
<protein>
    <recommendedName>
        <fullName evidence="3">Transcription initiation factor IIF subunit beta</fullName>
    </recommendedName>
    <alternativeName>
        <fullName evidence="9">TFIIF medium subunit</fullName>
    </alternativeName>
    <alternativeName>
        <fullName evidence="8">TFIIF-beta</fullName>
    </alternativeName>
</protein>
<organism evidence="13 14">
    <name type="scientific">Saitoella complicata (strain BCRC 22490 / CBS 7301 / JCM 7358 / NBRC 10748 / NRRL Y-17804)</name>
    <dbReference type="NCBI Taxonomy" id="698492"/>
    <lineage>
        <taxon>Eukaryota</taxon>
        <taxon>Fungi</taxon>
        <taxon>Dikarya</taxon>
        <taxon>Ascomycota</taxon>
        <taxon>Taphrinomycotina</taxon>
        <taxon>Taphrinomycotina incertae sedis</taxon>
        <taxon>Saitoella</taxon>
    </lineage>
</organism>
<evidence type="ECO:0000256" key="2">
    <source>
        <dbReference type="ARBA" id="ARBA00009543"/>
    </source>
</evidence>
<dbReference type="CDD" id="cd07980">
    <property type="entry name" value="TFIIF_beta"/>
    <property type="match status" value="1"/>
</dbReference>
<name>A0A0E9NEV6_SAICN</name>
<keyword evidence="6" id="KW-0804">Transcription</keyword>
<dbReference type="SUPFAM" id="SSF50916">
    <property type="entry name" value="Rap30/74 interaction domains"/>
    <property type="match status" value="1"/>
</dbReference>
<dbReference type="InterPro" id="IPR011039">
    <property type="entry name" value="TFIIF_interaction"/>
</dbReference>
<evidence type="ECO:0000313" key="13">
    <source>
        <dbReference type="EMBL" id="GAO48251.1"/>
    </source>
</evidence>
<dbReference type="InterPro" id="IPR003196">
    <property type="entry name" value="TFIIF_beta"/>
</dbReference>
<dbReference type="FunFam" id="1.10.10.10:FF:000035">
    <property type="entry name" value="General transcription factor IIF subunit 2"/>
    <property type="match status" value="1"/>
</dbReference>
<dbReference type="Pfam" id="PF02270">
    <property type="entry name" value="TFIIF_beta"/>
    <property type="match status" value="1"/>
</dbReference>
<feature type="region of interest" description="Disordered" evidence="10">
    <location>
        <begin position="119"/>
        <end position="160"/>
    </location>
</feature>
<dbReference type="PANTHER" id="PTHR10445:SF0">
    <property type="entry name" value="GENERAL TRANSCRIPTION FACTOR IIF SUBUNIT 2"/>
    <property type="match status" value="1"/>
</dbReference>
<keyword evidence="5" id="KW-0238">DNA-binding</keyword>
<evidence type="ECO:0000256" key="3">
    <source>
        <dbReference type="ARBA" id="ARBA00021453"/>
    </source>
</evidence>
<gene>
    <name evidence="13" type="ORF">G7K_2431-t1</name>
</gene>
<dbReference type="PANTHER" id="PTHR10445">
    <property type="entry name" value="GENERAL TRANSCRIPTION FACTOR IIF SUBUNIT 2"/>
    <property type="match status" value="1"/>
</dbReference>
<keyword evidence="4" id="KW-0805">Transcription regulation</keyword>
<dbReference type="AlphaFoldDB" id="A0A0E9NEV6"/>